<keyword evidence="10" id="KW-1185">Reference proteome</keyword>
<proteinExistence type="predicted"/>
<keyword evidence="4 8" id="KW-1133">Transmembrane helix</keyword>
<feature type="transmembrane region" description="Helical" evidence="8">
    <location>
        <begin position="12"/>
        <end position="31"/>
    </location>
</feature>
<evidence type="ECO:0000256" key="8">
    <source>
        <dbReference type="SAM" id="Phobius"/>
    </source>
</evidence>
<reference evidence="9" key="1">
    <citation type="journal article" date="2023" name="IScience">
        <title>Live-bearing cockroach genome reveals convergent evolutionary mechanisms linked to viviparity in insects and beyond.</title>
        <authorList>
            <person name="Fouks B."/>
            <person name="Harrison M.C."/>
            <person name="Mikhailova A.A."/>
            <person name="Marchal E."/>
            <person name="English S."/>
            <person name="Carruthers M."/>
            <person name="Jennings E.C."/>
            <person name="Chiamaka E.L."/>
            <person name="Frigard R.A."/>
            <person name="Pippel M."/>
            <person name="Attardo G.M."/>
            <person name="Benoit J.B."/>
            <person name="Bornberg-Bauer E."/>
            <person name="Tobe S.S."/>
        </authorList>
    </citation>
    <scope>NUCLEOTIDE SEQUENCE</scope>
    <source>
        <strain evidence="9">Stay&amp;Tobe</strain>
    </source>
</reference>
<protein>
    <submittedName>
        <fullName evidence="9">Uncharacterized protein</fullName>
    </submittedName>
</protein>
<dbReference type="Proteomes" id="UP001233999">
    <property type="component" value="Unassembled WGS sequence"/>
</dbReference>
<evidence type="ECO:0000313" key="10">
    <source>
        <dbReference type="Proteomes" id="UP001233999"/>
    </source>
</evidence>
<dbReference type="AlphaFoldDB" id="A0AAD8AFN3"/>
<keyword evidence="7" id="KW-0325">Glycoprotein</keyword>
<organism evidence="9 10">
    <name type="scientific">Diploptera punctata</name>
    <name type="common">Pacific beetle cockroach</name>
    <dbReference type="NCBI Taxonomy" id="6984"/>
    <lineage>
        <taxon>Eukaryota</taxon>
        <taxon>Metazoa</taxon>
        <taxon>Ecdysozoa</taxon>
        <taxon>Arthropoda</taxon>
        <taxon>Hexapoda</taxon>
        <taxon>Insecta</taxon>
        <taxon>Pterygota</taxon>
        <taxon>Neoptera</taxon>
        <taxon>Polyneoptera</taxon>
        <taxon>Dictyoptera</taxon>
        <taxon>Blattodea</taxon>
        <taxon>Blaberoidea</taxon>
        <taxon>Blaberidae</taxon>
        <taxon>Diplopterinae</taxon>
        <taxon>Diploptera</taxon>
    </lineage>
</organism>
<dbReference type="InterPro" id="IPR052192">
    <property type="entry name" value="Insect_Ionotropic_Sensory_Rcpt"/>
</dbReference>
<dbReference type="PANTHER" id="PTHR42643">
    <property type="entry name" value="IONOTROPIC RECEPTOR 20A-RELATED"/>
    <property type="match status" value="1"/>
</dbReference>
<sequence length="303" mass="35930">WSTILCVFSNYLWLCILFTLFFTAIFLQYVSRNIKHNPPSWLNLVSIQLGIGIREPKALYWRFIFLAWLIYSLSLNTIFQCFFTSYLVDPLYQHQIDTFEEIVEQNYELIFTEDNFVFIDSEFNTTSYMKWISNEESSLLYLHNGVRRALYIPQNSVTYFYNKICDGNIRNKLHIITTYQKQYNLIVEFTNKHFEKRCCVLLNRLIESGFPEKFSNDILYPKGMPLTSKTLSDLVGYFYPFSIIHMKSALFFYFIGLGASILIFLIEVIYIAHLYRKGVVLLPRFPSGKLSYVKFFFSKCLHV</sequence>
<comment type="subcellular location">
    <subcellularLocation>
        <location evidence="1">Cell membrane</location>
        <topology evidence="1">Multi-pass membrane protein</topology>
    </subcellularLocation>
</comment>
<evidence type="ECO:0000256" key="2">
    <source>
        <dbReference type="ARBA" id="ARBA00022475"/>
    </source>
</evidence>
<evidence type="ECO:0000256" key="6">
    <source>
        <dbReference type="ARBA" id="ARBA00023170"/>
    </source>
</evidence>
<keyword evidence="2" id="KW-1003">Cell membrane</keyword>
<reference evidence="9" key="2">
    <citation type="submission" date="2023-05" db="EMBL/GenBank/DDBJ databases">
        <authorList>
            <person name="Fouks B."/>
        </authorList>
    </citation>
    <scope>NUCLEOTIDE SEQUENCE</scope>
    <source>
        <strain evidence="9">Stay&amp;Tobe</strain>
        <tissue evidence="9">Testes</tissue>
    </source>
</reference>
<accession>A0AAD8AFN3</accession>
<keyword evidence="3 8" id="KW-0812">Transmembrane</keyword>
<keyword evidence="5 8" id="KW-0472">Membrane</keyword>
<evidence type="ECO:0000256" key="1">
    <source>
        <dbReference type="ARBA" id="ARBA00004651"/>
    </source>
</evidence>
<comment type="caution">
    <text evidence="9">The sequence shown here is derived from an EMBL/GenBank/DDBJ whole genome shotgun (WGS) entry which is preliminary data.</text>
</comment>
<evidence type="ECO:0000256" key="7">
    <source>
        <dbReference type="ARBA" id="ARBA00023180"/>
    </source>
</evidence>
<gene>
    <name evidence="9" type="ORF">L9F63_011708</name>
</gene>
<name>A0AAD8AFN3_DIPPU</name>
<dbReference type="EMBL" id="JASPKZ010001609">
    <property type="protein sequence ID" value="KAJ9597437.1"/>
    <property type="molecule type" value="Genomic_DNA"/>
</dbReference>
<evidence type="ECO:0000256" key="3">
    <source>
        <dbReference type="ARBA" id="ARBA00022692"/>
    </source>
</evidence>
<keyword evidence="6" id="KW-0675">Receptor</keyword>
<feature type="transmembrane region" description="Helical" evidence="8">
    <location>
        <begin position="59"/>
        <end position="83"/>
    </location>
</feature>
<dbReference type="PANTHER" id="PTHR42643:SF24">
    <property type="entry name" value="IONOTROPIC RECEPTOR 60A"/>
    <property type="match status" value="1"/>
</dbReference>
<feature type="non-terminal residue" evidence="9">
    <location>
        <position position="1"/>
    </location>
</feature>
<feature type="transmembrane region" description="Helical" evidence="8">
    <location>
        <begin position="250"/>
        <end position="275"/>
    </location>
</feature>
<dbReference type="GO" id="GO:0005886">
    <property type="term" value="C:plasma membrane"/>
    <property type="evidence" value="ECO:0007669"/>
    <property type="project" value="UniProtKB-SubCell"/>
</dbReference>
<evidence type="ECO:0000256" key="5">
    <source>
        <dbReference type="ARBA" id="ARBA00023136"/>
    </source>
</evidence>
<evidence type="ECO:0000256" key="4">
    <source>
        <dbReference type="ARBA" id="ARBA00022989"/>
    </source>
</evidence>
<evidence type="ECO:0000313" key="9">
    <source>
        <dbReference type="EMBL" id="KAJ9597437.1"/>
    </source>
</evidence>